<dbReference type="PANTHER" id="PTHR33463:SF215">
    <property type="entry name" value="NB-ARC DOMAIN DISEASE RESISTANCE PROTEIN"/>
    <property type="match status" value="1"/>
</dbReference>
<dbReference type="EMBL" id="JAWXYG010000011">
    <property type="protein sequence ID" value="KAK4259509.1"/>
    <property type="molecule type" value="Genomic_DNA"/>
</dbReference>
<dbReference type="Proteomes" id="UP001293593">
    <property type="component" value="Unassembled WGS sequence"/>
</dbReference>
<keyword evidence="5" id="KW-1185">Reference proteome</keyword>
<evidence type="ECO:0000313" key="4">
    <source>
        <dbReference type="EMBL" id="KAK4259509.1"/>
    </source>
</evidence>
<dbReference type="GO" id="GO:0043531">
    <property type="term" value="F:ADP binding"/>
    <property type="evidence" value="ECO:0007669"/>
    <property type="project" value="InterPro"/>
</dbReference>
<accession>A0AAE1MBZ3</accession>
<evidence type="ECO:0000256" key="1">
    <source>
        <dbReference type="ARBA" id="ARBA00022821"/>
    </source>
</evidence>
<dbReference type="Pfam" id="PF00931">
    <property type="entry name" value="NB-ARC"/>
    <property type="match status" value="1"/>
</dbReference>
<protein>
    <recommendedName>
        <fullName evidence="3">NB-ARC domain-containing protein</fullName>
    </recommendedName>
</protein>
<dbReference type="InterPro" id="IPR027417">
    <property type="entry name" value="P-loop_NTPase"/>
</dbReference>
<feature type="domain" description="NB-ARC" evidence="3">
    <location>
        <begin position="108"/>
        <end position="248"/>
    </location>
</feature>
<dbReference type="AlphaFoldDB" id="A0AAE1MBZ3"/>
<reference evidence="4" key="1">
    <citation type="submission" date="2023-10" db="EMBL/GenBank/DDBJ databases">
        <title>Chromosome-level genome of the transformable northern wattle, Acacia crassicarpa.</title>
        <authorList>
            <person name="Massaro I."/>
            <person name="Sinha N.R."/>
            <person name="Poethig S."/>
            <person name="Leichty A.R."/>
        </authorList>
    </citation>
    <scope>NUCLEOTIDE SEQUENCE</scope>
    <source>
        <strain evidence="4">Acra3RX</strain>
        <tissue evidence="4">Leaf</tissue>
    </source>
</reference>
<dbReference type="SUPFAM" id="SSF52540">
    <property type="entry name" value="P-loop containing nucleoside triphosphate hydrolases"/>
    <property type="match status" value="1"/>
</dbReference>
<dbReference type="Gene3D" id="3.40.50.300">
    <property type="entry name" value="P-loop containing nucleotide triphosphate hydrolases"/>
    <property type="match status" value="1"/>
</dbReference>
<keyword evidence="1" id="KW-0611">Plant defense</keyword>
<evidence type="ECO:0000313" key="5">
    <source>
        <dbReference type="Proteomes" id="UP001293593"/>
    </source>
</evidence>
<proteinExistence type="predicted"/>
<feature type="compositionally biased region" description="Polar residues" evidence="2">
    <location>
        <begin position="32"/>
        <end position="43"/>
    </location>
</feature>
<comment type="caution">
    <text evidence="4">The sequence shown here is derived from an EMBL/GenBank/DDBJ whole genome shotgun (WGS) entry which is preliminary data.</text>
</comment>
<name>A0AAE1MBZ3_9FABA</name>
<feature type="region of interest" description="Disordered" evidence="2">
    <location>
        <begin position="32"/>
        <end position="54"/>
    </location>
</feature>
<gene>
    <name evidence="4" type="ORF">QN277_005833</name>
</gene>
<dbReference type="InterPro" id="IPR002182">
    <property type="entry name" value="NB-ARC"/>
</dbReference>
<evidence type="ECO:0000259" key="3">
    <source>
        <dbReference type="Pfam" id="PF00931"/>
    </source>
</evidence>
<dbReference type="InterPro" id="IPR050905">
    <property type="entry name" value="Plant_NBS-LRR"/>
</dbReference>
<evidence type="ECO:0000256" key="2">
    <source>
        <dbReference type="SAM" id="MobiDB-lite"/>
    </source>
</evidence>
<sequence length="251" mass="27817">MLRSAVPVAIAGIIGLAAISHRLLRHCLTSSKYQTHKPQSQDKNPNKAGCTEPEAMMSNSNGIDVLDNLLNTRIKLLQDPQCLVKVAQAGMSNSNAFDALEWRKPILGNVVEALGDHNTHLIGVYGSDDAIKDALLEKVYRRVQRDKMFGMVVRASITKYPDMRKIQENIATQLGLTFNQKSKDKRALELIHRIKNKQSILIVLGDLCKGFELSKVGIPYGADHTGCKVLLTSTSEDVLSTHMHTQKNFMV</sequence>
<dbReference type="PANTHER" id="PTHR33463">
    <property type="entry name" value="NB-ARC DOMAIN-CONTAINING PROTEIN-RELATED"/>
    <property type="match status" value="1"/>
</dbReference>
<organism evidence="4 5">
    <name type="scientific">Acacia crassicarpa</name>
    <name type="common">northern wattle</name>
    <dbReference type="NCBI Taxonomy" id="499986"/>
    <lineage>
        <taxon>Eukaryota</taxon>
        <taxon>Viridiplantae</taxon>
        <taxon>Streptophyta</taxon>
        <taxon>Embryophyta</taxon>
        <taxon>Tracheophyta</taxon>
        <taxon>Spermatophyta</taxon>
        <taxon>Magnoliopsida</taxon>
        <taxon>eudicotyledons</taxon>
        <taxon>Gunneridae</taxon>
        <taxon>Pentapetalae</taxon>
        <taxon>rosids</taxon>
        <taxon>fabids</taxon>
        <taxon>Fabales</taxon>
        <taxon>Fabaceae</taxon>
        <taxon>Caesalpinioideae</taxon>
        <taxon>mimosoid clade</taxon>
        <taxon>Acacieae</taxon>
        <taxon>Acacia</taxon>
    </lineage>
</organism>